<dbReference type="EMBL" id="BNJG01000003">
    <property type="protein sequence ID" value="GHO59015.1"/>
    <property type="molecule type" value="Genomic_DNA"/>
</dbReference>
<evidence type="ECO:0000259" key="1">
    <source>
        <dbReference type="Pfam" id="PF00582"/>
    </source>
</evidence>
<evidence type="ECO:0000313" key="2">
    <source>
        <dbReference type="EMBL" id="GHO59015.1"/>
    </source>
</evidence>
<reference evidence="2 3" key="1">
    <citation type="journal article" date="2021" name="Int. J. Syst. Evol. Microbiol.">
        <title>Reticulibacter mediterranei gen. nov., sp. nov., within the new family Reticulibacteraceae fam. nov., and Ktedonospora formicarum gen. nov., sp. nov., Ktedonobacter robiniae sp. nov., Dictyobacter formicarum sp. nov. and Dictyobacter arantiisoli sp. nov., belonging to the class Ktedonobacteria.</title>
        <authorList>
            <person name="Yabe S."/>
            <person name="Zheng Y."/>
            <person name="Wang C.M."/>
            <person name="Sakai Y."/>
            <person name="Abe K."/>
            <person name="Yokota A."/>
            <person name="Donadio S."/>
            <person name="Cavaletti L."/>
            <person name="Monciardini P."/>
        </authorList>
    </citation>
    <scope>NUCLEOTIDE SEQUENCE [LARGE SCALE GENOMIC DNA]</scope>
    <source>
        <strain evidence="2 3">SOSP1-30</strain>
    </source>
</reference>
<evidence type="ECO:0000313" key="3">
    <source>
        <dbReference type="Proteomes" id="UP000654345"/>
    </source>
</evidence>
<dbReference type="InterPro" id="IPR014729">
    <property type="entry name" value="Rossmann-like_a/b/a_fold"/>
</dbReference>
<organism evidence="2 3">
    <name type="scientific">Ktedonobacter robiniae</name>
    <dbReference type="NCBI Taxonomy" id="2778365"/>
    <lineage>
        <taxon>Bacteria</taxon>
        <taxon>Bacillati</taxon>
        <taxon>Chloroflexota</taxon>
        <taxon>Ktedonobacteria</taxon>
        <taxon>Ktedonobacterales</taxon>
        <taxon>Ktedonobacteraceae</taxon>
        <taxon>Ktedonobacter</taxon>
    </lineage>
</organism>
<comment type="caution">
    <text evidence="2">The sequence shown here is derived from an EMBL/GenBank/DDBJ whole genome shotgun (WGS) entry which is preliminary data.</text>
</comment>
<keyword evidence="3" id="KW-1185">Reference proteome</keyword>
<sequence length="174" mass="19355">MRVLCCLDSFNVEALVGALASLLRAEEKTLGALYVTDTGPQEDMKRQRERFLRPSRSMLPRHEQMRQAEEGLAQEVLSEARQHLGTYSTHIELLQHVGRPERAIVQLATEWQADLIVICPRSPRGGGPALGPKSVGHVARFVLDHAPCSVLLVRPRVSDDFTLPLSPPSPPRPR</sequence>
<accession>A0ABQ3V305</accession>
<name>A0ABQ3V305_9CHLR</name>
<feature type="domain" description="UspA" evidence="1">
    <location>
        <begin position="2"/>
        <end position="154"/>
    </location>
</feature>
<proteinExistence type="predicted"/>
<dbReference type="RefSeq" id="WP_201375239.1">
    <property type="nucleotide sequence ID" value="NZ_BNJG01000003.1"/>
</dbReference>
<dbReference type="Proteomes" id="UP000654345">
    <property type="component" value="Unassembled WGS sequence"/>
</dbReference>
<dbReference type="InterPro" id="IPR006016">
    <property type="entry name" value="UspA"/>
</dbReference>
<gene>
    <name evidence="2" type="ORF">KSB_74900</name>
</gene>
<protein>
    <recommendedName>
        <fullName evidence="1">UspA domain-containing protein</fullName>
    </recommendedName>
</protein>
<dbReference type="CDD" id="cd00293">
    <property type="entry name" value="USP-like"/>
    <property type="match status" value="1"/>
</dbReference>
<dbReference type="Gene3D" id="3.40.50.620">
    <property type="entry name" value="HUPs"/>
    <property type="match status" value="1"/>
</dbReference>
<dbReference type="Pfam" id="PF00582">
    <property type="entry name" value="Usp"/>
    <property type="match status" value="1"/>
</dbReference>
<dbReference type="SUPFAM" id="SSF52402">
    <property type="entry name" value="Adenine nucleotide alpha hydrolases-like"/>
    <property type="match status" value="1"/>
</dbReference>